<sequence>MFEIQNSYQVFDECDMNNDTTYYHEDDMEEYDMNNETTYYPEDDMEIALPPNKCYFDTLPVIGYVDKTGISYEGSEYEHGQDTLSVVENVVDSDSSKLESEDVEDGISECNNLEDEPNDSFLKDIYTEQTFTSFEVLEKCLKRYLMKKAGNCLIKCGFVLNASYRKCLNLVFVNKFVDEHNHALNDCKLLQLSPSLRKIPTHIRDKIRFYVQEYHLEITVLKRILQNKFSDQEIYDKDLYNMISRFKADVQIKNDALTLYKSLVKLQQKNLDWYFKVDFKDIDNRLSKIFWILPDQKSLWARFHDQSRIVATAIVCDKTISTYEWILEQTKLATGNLQLVIIFTDADLAMQVQEYCDRVLYSTKECWAYAFMKHKFLSNTHSTQRAERIELRLKDKAKYARLKEFCNMNPTTGLPNVSNTIFKGIDGMCKKFLTTNSLALQRRQMFESLLYRTFLCTNESDIIINQAKDDYEEPQILLKMALEDCYGFNVTEIWEVKHIQSTTNHSQFVLLLDDGTHYCTCLYLLISSRWYSEEGLEIFDKNQEPSVQLVQNEGEQFPTNSKKVAYSHGLGFCKKALNKALTNGSNQVLENILQRFIDEQAELNQENDSFNISNPSQHKGKGRPANKRYLIAIEDYNNKNISSSIQNAILELEPIKKNKHQCAICKSWYHDSRNCPEKVAS</sequence>
<keyword evidence="2" id="KW-1185">Reference proteome</keyword>
<dbReference type="PANTHER" id="PTHR47718">
    <property type="entry name" value="OS01G0519700 PROTEIN"/>
    <property type="match status" value="1"/>
</dbReference>
<comment type="caution">
    <text evidence="1">The sequence shown here is derived from an EMBL/GenBank/DDBJ whole genome shotgun (WGS) entry which is preliminary data.</text>
</comment>
<organism evidence="1 2">
    <name type="scientific">Gigaspora margarita</name>
    <dbReference type="NCBI Taxonomy" id="4874"/>
    <lineage>
        <taxon>Eukaryota</taxon>
        <taxon>Fungi</taxon>
        <taxon>Fungi incertae sedis</taxon>
        <taxon>Mucoromycota</taxon>
        <taxon>Glomeromycotina</taxon>
        <taxon>Glomeromycetes</taxon>
        <taxon>Diversisporales</taxon>
        <taxon>Gigasporaceae</taxon>
        <taxon>Gigaspora</taxon>
    </lineage>
</organism>
<proteinExistence type="predicted"/>
<evidence type="ECO:0000313" key="1">
    <source>
        <dbReference type="EMBL" id="CAG8787153.1"/>
    </source>
</evidence>
<dbReference type="PANTHER" id="PTHR47718:SF13">
    <property type="entry name" value="OS09G0290500 PROTEIN"/>
    <property type="match status" value="1"/>
</dbReference>
<accession>A0ABN7VMP9</accession>
<reference evidence="1 2" key="1">
    <citation type="submission" date="2021-06" db="EMBL/GenBank/DDBJ databases">
        <authorList>
            <person name="Kallberg Y."/>
            <person name="Tangrot J."/>
            <person name="Rosling A."/>
        </authorList>
    </citation>
    <scope>NUCLEOTIDE SEQUENCE [LARGE SCALE GENOMIC DNA]</scope>
    <source>
        <strain evidence="1 2">120-4 pot B 10/14</strain>
    </source>
</reference>
<evidence type="ECO:0000313" key="2">
    <source>
        <dbReference type="Proteomes" id="UP000789901"/>
    </source>
</evidence>
<gene>
    <name evidence="1" type="ORF">GMARGA_LOCUS20634</name>
</gene>
<name>A0ABN7VMP9_GIGMA</name>
<dbReference type="Proteomes" id="UP000789901">
    <property type="component" value="Unassembled WGS sequence"/>
</dbReference>
<dbReference type="EMBL" id="CAJVQB010018284">
    <property type="protein sequence ID" value="CAG8787153.1"/>
    <property type="molecule type" value="Genomic_DNA"/>
</dbReference>
<protein>
    <submittedName>
        <fullName evidence="1">20129_t:CDS:1</fullName>
    </submittedName>
</protein>